<dbReference type="OrthoDB" id="2157530at2759"/>
<keyword evidence="2" id="KW-1185">Reference proteome</keyword>
<dbReference type="AlphaFoldDB" id="A0A1E3BK14"/>
<dbReference type="Proteomes" id="UP000094569">
    <property type="component" value="Unassembled WGS sequence"/>
</dbReference>
<comment type="caution">
    <text evidence="1">The sequence shown here is derived from an EMBL/GenBank/DDBJ whole genome shotgun (WGS) entry which is preliminary data.</text>
</comment>
<sequence>MSVPPNNPQRPRWLLDLEKWEIQPYDQVPREILDTEGYGIVSYTWGYIVDPEKRAEDIPRGIFWDIPATTKWPLSKAREVMETIGTRYVWWDWMCVPQGGKPGAPESGMKPLTPELKTVQGEEIGKQLHIYTNAKKSIVWLHSTSWEDESALRTLLRLRLPHHNDHDPTVLQEYLEQAESQIGIARENEYWLQSGWTLQEGALLDSTPLVDGNGKTLHGRFIDSDQAHVIDITIPVSTLAYGLAEAYFIQNQGHESDSTRPSTKFSHLVSKRPNSTLWMRRLLKSLVATGLVQYQAECPLEILAGKQSRKFGVEKDSCWALLGALRLEGVPVTYDKNVTMDEVKRVFLRALFDKYDWGMLFLPLPEFRIEERKVERDFKWLDVADGVLLPVSLFLVESRTSPEDEWPPKRPIVTFSDNDDDLLHIKAHAEKKTVVYRASNDGIFWFRHYRQDSDGLRIVSPKEVVFAEDKLLRNAGLLPLWDVDSKDGVPGKRCIALLRFNSQASGDQPAYADFGGMIDVWGLGSEKVEVSEIVVNPPPGYSLK</sequence>
<proteinExistence type="predicted"/>
<evidence type="ECO:0000313" key="1">
    <source>
        <dbReference type="EMBL" id="ODM21294.1"/>
    </source>
</evidence>
<evidence type="ECO:0000313" key="2">
    <source>
        <dbReference type="Proteomes" id="UP000094569"/>
    </source>
</evidence>
<dbReference type="VEuPathDB" id="FungiDB:SI65_04347"/>
<organism evidence="1 2">
    <name type="scientific">Aspergillus cristatus</name>
    <name type="common">Chinese Fuzhuan brick tea-fermentation fungus</name>
    <name type="synonym">Eurotium cristatum</name>
    <dbReference type="NCBI Taxonomy" id="573508"/>
    <lineage>
        <taxon>Eukaryota</taxon>
        <taxon>Fungi</taxon>
        <taxon>Dikarya</taxon>
        <taxon>Ascomycota</taxon>
        <taxon>Pezizomycotina</taxon>
        <taxon>Eurotiomycetes</taxon>
        <taxon>Eurotiomycetidae</taxon>
        <taxon>Eurotiales</taxon>
        <taxon>Aspergillaceae</taxon>
        <taxon>Aspergillus</taxon>
        <taxon>Aspergillus subgen. Aspergillus</taxon>
    </lineage>
</organism>
<reference evidence="1 2" key="1">
    <citation type="journal article" date="2016" name="BMC Genomics">
        <title>Comparative genomic and transcriptomic analyses of the Fuzhuan brick tea-fermentation fungus Aspergillus cristatus.</title>
        <authorList>
            <person name="Ge Y."/>
            <person name="Wang Y."/>
            <person name="Liu Y."/>
            <person name="Tan Y."/>
            <person name="Ren X."/>
            <person name="Zhang X."/>
            <person name="Hyde K.D."/>
            <person name="Liu Y."/>
            <person name="Liu Z."/>
        </authorList>
    </citation>
    <scope>NUCLEOTIDE SEQUENCE [LARGE SCALE GENOMIC DNA]</scope>
    <source>
        <strain evidence="1 2">GZAAS20.1005</strain>
    </source>
</reference>
<protein>
    <submittedName>
        <fullName evidence="1">Uncharacterized protein</fullName>
    </submittedName>
</protein>
<dbReference type="EMBL" id="JXNT01000003">
    <property type="protein sequence ID" value="ODM21294.1"/>
    <property type="molecule type" value="Genomic_DNA"/>
</dbReference>
<dbReference type="STRING" id="573508.A0A1E3BK14"/>
<gene>
    <name evidence="1" type="ORF">SI65_04347</name>
</gene>
<name>A0A1E3BK14_ASPCR</name>
<accession>A0A1E3BK14</accession>